<feature type="region of interest" description="Disordered" evidence="1">
    <location>
        <begin position="1"/>
        <end position="33"/>
    </location>
</feature>
<reference evidence="2 3" key="1">
    <citation type="journal article" date="2012" name="BMC Genomics">
        <title>Tools to kill: Genome of one of the most destructive plant pathogenic fungi Macrophomina phaseolina.</title>
        <authorList>
            <person name="Islam M.S."/>
            <person name="Haque M.S."/>
            <person name="Islam M.M."/>
            <person name="Emdad E.M."/>
            <person name="Halim A."/>
            <person name="Hossen Q.M.M."/>
            <person name="Hossain M.Z."/>
            <person name="Ahmed B."/>
            <person name="Rahim S."/>
            <person name="Rahman M.S."/>
            <person name="Alam M.M."/>
            <person name="Hou S."/>
            <person name="Wan X."/>
            <person name="Saito J.A."/>
            <person name="Alam M."/>
        </authorList>
    </citation>
    <scope>NUCLEOTIDE SEQUENCE [LARGE SCALE GENOMIC DNA]</scope>
    <source>
        <strain evidence="2 3">MS6</strain>
    </source>
</reference>
<comment type="caution">
    <text evidence="2">The sequence shown here is derived from an EMBL/GenBank/DDBJ whole genome shotgun (WGS) entry which is preliminary data.</text>
</comment>
<dbReference type="EMBL" id="AHHD01000467">
    <property type="protein sequence ID" value="EKG11778.1"/>
    <property type="molecule type" value="Genomic_DNA"/>
</dbReference>
<evidence type="ECO:0000256" key="1">
    <source>
        <dbReference type="SAM" id="MobiDB-lite"/>
    </source>
</evidence>
<gene>
    <name evidence="2" type="ORF">MPH_11273</name>
</gene>
<dbReference type="Proteomes" id="UP000007129">
    <property type="component" value="Unassembled WGS sequence"/>
</dbReference>
<dbReference type="VEuPathDB" id="FungiDB:MPH_11273"/>
<name>K2RB53_MACPH</name>
<dbReference type="AlphaFoldDB" id="K2RB53"/>
<dbReference type="HOGENOM" id="CLU_1669721_0_0_1"/>
<dbReference type="InParanoid" id="K2RB53"/>
<evidence type="ECO:0000313" key="3">
    <source>
        <dbReference type="Proteomes" id="UP000007129"/>
    </source>
</evidence>
<accession>K2RB53</accession>
<protein>
    <submittedName>
        <fullName evidence="2">Uncharacterized protein</fullName>
    </submittedName>
</protein>
<evidence type="ECO:0000313" key="2">
    <source>
        <dbReference type="EMBL" id="EKG11778.1"/>
    </source>
</evidence>
<proteinExistence type="predicted"/>
<organism evidence="2 3">
    <name type="scientific">Macrophomina phaseolina (strain MS6)</name>
    <name type="common">Charcoal rot fungus</name>
    <dbReference type="NCBI Taxonomy" id="1126212"/>
    <lineage>
        <taxon>Eukaryota</taxon>
        <taxon>Fungi</taxon>
        <taxon>Dikarya</taxon>
        <taxon>Ascomycota</taxon>
        <taxon>Pezizomycotina</taxon>
        <taxon>Dothideomycetes</taxon>
        <taxon>Dothideomycetes incertae sedis</taxon>
        <taxon>Botryosphaeriales</taxon>
        <taxon>Botryosphaeriaceae</taxon>
        <taxon>Macrophomina</taxon>
    </lineage>
</organism>
<feature type="compositionally biased region" description="Basic residues" evidence="1">
    <location>
        <begin position="1"/>
        <end position="14"/>
    </location>
</feature>
<sequence>MYPRHQRRRPRRKLPPGSKDSSSVRRKQNSRESLSVEISRVSKGECVRREALFEHYHTYTSFVLHCGQRRWLRTPNLLRNINKTCATPDESKAVDAVVIFLSGSRIPRGTCVPTLVSRVKVRLIFRGDYDPPFFVTLSTQRKIPGGHHLQGAVHCRYT</sequence>